<evidence type="ECO:0000313" key="2">
    <source>
        <dbReference type="EMBL" id="WLR98630.1"/>
    </source>
</evidence>
<dbReference type="Gene3D" id="3.10.450.40">
    <property type="match status" value="1"/>
</dbReference>
<sequence length="124" mass="13345">MRDSAGISAVTGRPLTDWEHTDQSIGKIIQTAIGSRVMRRTFGSDLPDLVDSKTIRKNILAVYSAAAAAIEAWEPRFRMRAGAVRSVGADGKIGLVISGTYFPRGHLGDYSVAEDKVARVALTI</sequence>
<keyword evidence="3" id="KW-1185">Reference proteome</keyword>
<dbReference type="EMBL" id="CP132302">
    <property type="protein sequence ID" value="WLR98630.1"/>
    <property type="molecule type" value="Genomic_DNA"/>
</dbReference>
<dbReference type="AlphaFoldDB" id="A0AA50CM93"/>
<dbReference type="RefSeq" id="WP_306038280.1">
    <property type="nucleotide sequence ID" value="NZ_CP132302.1"/>
</dbReference>
<evidence type="ECO:0000259" key="1">
    <source>
        <dbReference type="Pfam" id="PF04965"/>
    </source>
</evidence>
<accession>A0AA50CM93</accession>
<organism evidence="2 3">
    <name type="scientific">Shinella sumterensis</name>
    <dbReference type="NCBI Taxonomy" id="1967501"/>
    <lineage>
        <taxon>Bacteria</taxon>
        <taxon>Pseudomonadati</taxon>
        <taxon>Pseudomonadota</taxon>
        <taxon>Alphaproteobacteria</taxon>
        <taxon>Hyphomicrobiales</taxon>
        <taxon>Rhizobiaceae</taxon>
        <taxon>Shinella</taxon>
    </lineage>
</organism>
<gene>
    <name evidence="2" type="ORF">Q9313_06260</name>
</gene>
<evidence type="ECO:0000313" key="3">
    <source>
        <dbReference type="Proteomes" id="UP001234585"/>
    </source>
</evidence>
<dbReference type="Pfam" id="PF04965">
    <property type="entry name" value="GPW_gp25"/>
    <property type="match status" value="1"/>
</dbReference>
<dbReference type="Proteomes" id="UP001234585">
    <property type="component" value="Chromosome"/>
</dbReference>
<protein>
    <submittedName>
        <fullName evidence="2">GPW/gp25 family protein</fullName>
    </submittedName>
</protein>
<dbReference type="InterPro" id="IPR007048">
    <property type="entry name" value="IraD/Gp25-like"/>
</dbReference>
<name>A0AA50CM93_9HYPH</name>
<feature type="domain" description="IraD/Gp25-like" evidence="1">
    <location>
        <begin position="20"/>
        <end position="81"/>
    </location>
</feature>
<reference evidence="2 3" key="1">
    <citation type="submission" date="2023-08" db="EMBL/GenBank/DDBJ databases">
        <title>Pathogen: clinical or host-associated sample.</title>
        <authorList>
            <person name="Hergert J."/>
            <person name="Casey R."/>
            <person name="Wagner J."/>
            <person name="Young E.L."/>
            <person name="Oakeson K.F."/>
        </authorList>
    </citation>
    <scope>NUCLEOTIDE SEQUENCE [LARGE SCALE GENOMIC DNA]</scope>
    <source>
        <strain evidence="2 3">1760953</strain>
    </source>
</reference>
<proteinExistence type="predicted"/>
<dbReference type="SUPFAM" id="SSF160719">
    <property type="entry name" value="gpW/gp25-like"/>
    <property type="match status" value="1"/>
</dbReference>